<feature type="domain" description="GCVT N-terminal" evidence="2">
    <location>
        <begin position="24"/>
        <end position="236"/>
    </location>
</feature>
<sequence>MGFSVTSMRQQPQVYAWSRFGQPEYTNWLDESLSWKDTCYIGDWSFLWQHKFRGPDVIKLFSDLSVNSFARFAPGQSKHVIHTNDGGKVIHEGILTRFPGDEYVLHGRGGFWVRYNLERGDYNASVEQDDWFIYQVSGPNSIKLLGKLDPSLSFLDTRYMWISPITIAGHRIWALRQGMAGELGFELQGPAEIGKEIYEAVLEAGQEFGIRRMGARVAMINHLESCVPTIATDYIPAIFEDELSEYLEFFLSSMPSYAQPAYIAGSYQGREISEYYRSPVELGWERNVSFDHEFPGREALMAEKAKPRRVMRTLVWNSEDVVDVYASLFREGAHYTYMEIPRDPWGFMWADRIERDGRLVGVATSRGYSYYFRKMLSLATIDVDHAEPGTEVTVIWGNPGEPEKAIRAVVAPVPYKPDRSRGDLRAAL</sequence>
<evidence type="ECO:0000313" key="4">
    <source>
        <dbReference type="EMBL" id="BBL79295.1"/>
    </source>
</evidence>
<gene>
    <name evidence="4" type="primary">gcvT_2</name>
    <name evidence="4" type="ORF">RxyAA322_11490</name>
</gene>
<feature type="binding site" evidence="1">
    <location>
        <position position="186"/>
    </location>
    <ligand>
        <name>substrate</name>
    </ligand>
</feature>
<dbReference type="EMBL" id="AP019791">
    <property type="protein sequence ID" value="BBL79295.1"/>
    <property type="molecule type" value="Genomic_DNA"/>
</dbReference>
<proteinExistence type="predicted"/>
<dbReference type="Gene3D" id="3.30.1360.120">
    <property type="entry name" value="Probable tRNA modification gtpase trme, domain 1"/>
    <property type="match status" value="1"/>
</dbReference>
<dbReference type="AlphaFoldDB" id="A0A510HJ60"/>
<name>A0A510HJ60_9ACTN</name>
<dbReference type="SUPFAM" id="SSF101790">
    <property type="entry name" value="Aminomethyltransferase beta-barrel domain"/>
    <property type="match status" value="1"/>
</dbReference>
<keyword evidence="5" id="KW-1185">Reference proteome</keyword>
<dbReference type="RefSeq" id="WP_197735564.1">
    <property type="nucleotide sequence ID" value="NZ_AP019791.1"/>
</dbReference>
<dbReference type="PANTHER" id="PTHR43757">
    <property type="entry name" value="AMINOMETHYLTRANSFERASE"/>
    <property type="match status" value="1"/>
</dbReference>
<dbReference type="SUPFAM" id="SSF103025">
    <property type="entry name" value="Folate-binding domain"/>
    <property type="match status" value="1"/>
</dbReference>
<dbReference type="Pfam" id="PF08669">
    <property type="entry name" value="GCV_T_C"/>
    <property type="match status" value="1"/>
</dbReference>
<evidence type="ECO:0000256" key="1">
    <source>
        <dbReference type="PIRSR" id="PIRSR006487-1"/>
    </source>
</evidence>
<dbReference type="InterPro" id="IPR013977">
    <property type="entry name" value="GcvT_C"/>
</dbReference>
<dbReference type="PIRSF" id="PIRSF006487">
    <property type="entry name" value="GcvT"/>
    <property type="match status" value="1"/>
</dbReference>
<dbReference type="InterPro" id="IPR028896">
    <property type="entry name" value="GcvT/YgfZ/DmdA"/>
</dbReference>
<dbReference type="InterPro" id="IPR027266">
    <property type="entry name" value="TrmE/GcvT-like"/>
</dbReference>
<dbReference type="PANTHER" id="PTHR43757:SF2">
    <property type="entry name" value="AMINOMETHYLTRANSFERASE, MITOCHONDRIAL"/>
    <property type="match status" value="1"/>
</dbReference>
<dbReference type="Proteomes" id="UP000318065">
    <property type="component" value="Chromosome"/>
</dbReference>
<protein>
    <submittedName>
        <fullName evidence="4">Glycine cleavage system protein T</fullName>
    </submittedName>
</protein>
<evidence type="ECO:0000313" key="5">
    <source>
        <dbReference type="Proteomes" id="UP000318065"/>
    </source>
</evidence>
<accession>A0A510HJ60</accession>
<evidence type="ECO:0000259" key="3">
    <source>
        <dbReference type="Pfam" id="PF08669"/>
    </source>
</evidence>
<reference evidence="4" key="1">
    <citation type="journal article" date="2019" name="Microbiol. Resour. Announc.">
        <title>Complete Genome Sequence of Rubrobacter xylanophilus Strain AA3-22, Isolated from Arima Onsen in Japan.</title>
        <authorList>
            <person name="Tomariguchi N."/>
            <person name="Miyazaki K."/>
        </authorList>
    </citation>
    <scope>NUCLEOTIDE SEQUENCE [LARGE SCALE GENOMIC DNA]</scope>
    <source>
        <strain evidence="4">AA3-22</strain>
    </source>
</reference>
<dbReference type="InterPro" id="IPR029043">
    <property type="entry name" value="GcvT/YgfZ_C"/>
</dbReference>
<dbReference type="Pfam" id="PF01571">
    <property type="entry name" value="GCV_T"/>
    <property type="match status" value="1"/>
</dbReference>
<dbReference type="InterPro" id="IPR006222">
    <property type="entry name" value="GCVT_N"/>
</dbReference>
<feature type="domain" description="Aminomethyltransferase C-terminal" evidence="3">
    <location>
        <begin position="352"/>
        <end position="396"/>
    </location>
</feature>
<evidence type="ECO:0000259" key="2">
    <source>
        <dbReference type="Pfam" id="PF01571"/>
    </source>
</evidence>
<organism evidence="4 5">
    <name type="scientific">Rubrobacter xylanophilus</name>
    <dbReference type="NCBI Taxonomy" id="49319"/>
    <lineage>
        <taxon>Bacteria</taxon>
        <taxon>Bacillati</taxon>
        <taxon>Actinomycetota</taxon>
        <taxon>Rubrobacteria</taxon>
        <taxon>Rubrobacterales</taxon>
        <taxon>Rubrobacteraceae</taxon>
        <taxon>Rubrobacter</taxon>
    </lineage>
</organism>